<evidence type="ECO:0000256" key="3">
    <source>
        <dbReference type="ARBA" id="ARBA00048488"/>
    </source>
</evidence>
<dbReference type="GO" id="GO:0033743">
    <property type="term" value="F:peptide-methionine (R)-S-oxide reductase activity"/>
    <property type="evidence" value="ECO:0007669"/>
    <property type="project" value="UniProtKB-EC"/>
</dbReference>
<feature type="domain" description="MsrB" evidence="4">
    <location>
        <begin position="12"/>
        <end position="133"/>
    </location>
</feature>
<gene>
    <name evidence="5" type="primary">msrB</name>
    <name evidence="5" type="ORF">OH818_18430</name>
</gene>
<dbReference type="Gene3D" id="2.170.150.20">
    <property type="entry name" value="Peptide methionine sulfoxide reductase"/>
    <property type="match status" value="1"/>
</dbReference>
<evidence type="ECO:0000259" key="4">
    <source>
        <dbReference type="PROSITE" id="PS51790"/>
    </source>
</evidence>
<evidence type="ECO:0000256" key="2">
    <source>
        <dbReference type="ARBA" id="ARBA00023002"/>
    </source>
</evidence>
<dbReference type="InterPro" id="IPR028427">
    <property type="entry name" value="Met_Sox_Rdtase_MsrB"/>
</dbReference>
<dbReference type="Proteomes" id="UP001164020">
    <property type="component" value="Chromosome"/>
</dbReference>
<dbReference type="SUPFAM" id="SSF51316">
    <property type="entry name" value="Mss4-like"/>
    <property type="match status" value="1"/>
</dbReference>
<keyword evidence="6" id="KW-1185">Reference proteome</keyword>
<protein>
    <recommendedName>
        <fullName evidence="1">peptide-methionine (R)-S-oxide reductase</fullName>
        <ecNumber evidence="1">1.8.4.12</ecNumber>
    </recommendedName>
</protein>
<keyword evidence="2 5" id="KW-0560">Oxidoreductase</keyword>
<dbReference type="EMBL" id="CP114029">
    <property type="protein sequence ID" value="WAP71246.1"/>
    <property type="molecule type" value="Genomic_DNA"/>
</dbReference>
<organism evidence="5 6">
    <name type="scientific">Jiella pelagia</name>
    <dbReference type="NCBI Taxonomy" id="2986949"/>
    <lineage>
        <taxon>Bacteria</taxon>
        <taxon>Pseudomonadati</taxon>
        <taxon>Pseudomonadota</taxon>
        <taxon>Alphaproteobacteria</taxon>
        <taxon>Hyphomicrobiales</taxon>
        <taxon>Aurantimonadaceae</taxon>
        <taxon>Jiella</taxon>
    </lineage>
</organism>
<evidence type="ECO:0000313" key="6">
    <source>
        <dbReference type="Proteomes" id="UP001164020"/>
    </source>
</evidence>
<dbReference type="PROSITE" id="PS51790">
    <property type="entry name" value="MSRB"/>
    <property type="match status" value="1"/>
</dbReference>
<comment type="catalytic activity">
    <reaction evidence="3">
        <text>L-methionyl-[protein] + [thioredoxin]-disulfide + H2O = L-methionyl-(R)-S-oxide-[protein] + [thioredoxin]-dithiol</text>
        <dbReference type="Rhea" id="RHEA:24164"/>
        <dbReference type="Rhea" id="RHEA-COMP:10698"/>
        <dbReference type="Rhea" id="RHEA-COMP:10700"/>
        <dbReference type="Rhea" id="RHEA-COMP:12313"/>
        <dbReference type="Rhea" id="RHEA-COMP:12314"/>
        <dbReference type="ChEBI" id="CHEBI:15377"/>
        <dbReference type="ChEBI" id="CHEBI:16044"/>
        <dbReference type="ChEBI" id="CHEBI:29950"/>
        <dbReference type="ChEBI" id="CHEBI:45764"/>
        <dbReference type="ChEBI" id="CHEBI:50058"/>
        <dbReference type="EC" id="1.8.4.12"/>
    </reaction>
</comment>
<dbReference type="RefSeq" id="WP_268883789.1">
    <property type="nucleotide sequence ID" value="NZ_CP114029.1"/>
</dbReference>
<accession>A0ABY7C648</accession>
<dbReference type="PANTHER" id="PTHR10173">
    <property type="entry name" value="METHIONINE SULFOXIDE REDUCTASE"/>
    <property type="match status" value="1"/>
</dbReference>
<dbReference type="Pfam" id="PF01641">
    <property type="entry name" value="SelR"/>
    <property type="match status" value="1"/>
</dbReference>
<sequence>MTENSFPVTRTDAEWRAMLTPEQYQVMRGHGTERPGSCTLLHEKRAGAFACAGCGQPLFVANRKFESGTGWPSFDTPLEGATEETVDRSHGMVRTEVHCSQCGSHLGHVFPDGPPPSGLRYCINGVALNFEPE</sequence>
<dbReference type="InterPro" id="IPR011057">
    <property type="entry name" value="Mss4-like_sf"/>
</dbReference>
<dbReference type="PANTHER" id="PTHR10173:SF57">
    <property type="entry name" value="PEPTIDE-METHIONINE (R)-S-OXIDE REDUCTASE"/>
    <property type="match status" value="1"/>
</dbReference>
<dbReference type="EC" id="1.8.4.12" evidence="1"/>
<proteinExistence type="predicted"/>
<evidence type="ECO:0000256" key="1">
    <source>
        <dbReference type="ARBA" id="ARBA00012499"/>
    </source>
</evidence>
<evidence type="ECO:0000313" key="5">
    <source>
        <dbReference type="EMBL" id="WAP71246.1"/>
    </source>
</evidence>
<dbReference type="NCBIfam" id="TIGR00357">
    <property type="entry name" value="peptide-methionine (R)-S-oxide reductase MsrB"/>
    <property type="match status" value="1"/>
</dbReference>
<reference evidence="5" key="1">
    <citation type="submission" date="2022-12" db="EMBL/GenBank/DDBJ databases">
        <title>Jiella pelagia sp. nov., isolated from phosphonate enriched culture of Northwest Pacific surface seawater.</title>
        <authorList>
            <person name="Shin D.Y."/>
            <person name="Hwang C.Y."/>
        </authorList>
    </citation>
    <scope>NUCLEOTIDE SEQUENCE</scope>
    <source>
        <strain evidence="5">HL-NP1</strain>
    </source>
</reference>
<dbReference type="InterPro" id="IPR002579">
    <property type="entry name" value="Met_Sox_Rdtase_MsrB_dom"/>
</dbReference>
<name>A0ABY7C648_9HYPH</name>